<dbReference type="InterPro" id="IPR010982">
    <property type="entry name" value="Lambda_DNA-bd_dom_sf"/>
</dbReference>
<dbReference type="Proteomes" id="UP001501116">
    <property type="component" value="Unassembled WGS sequence"/>
</dbReference>
<evidence type="ECO:0000313" key="3">
    <source>
        <dbReference type="EMBL" id="GAA1987970.1"/>
    </source>
</evidence>
<sequence length="383" mass="41913">MVRVEGPDERPLMAERGGTPTAGRGSRCSGIVSGFVLKLARQAAGATQESFAASLGVDATTVQSWESGRRPLTAVRTTDLLRLRMQLARAGAPADTARYLFDALDADMVLSAAIEGGDVWQREELHPLSATVHRRTLMNLVTWPVTGQLPVQLAGLAPKRPHRGPTPVSPYLSDEEQTRLFDHLFTVSLRATQPSESLLRRQAIYLLSFDRRRDTSAWLRGEWSRATRGRSSDDLSGLLGVRSAAVTRASIGDTDTLHDFVASLDSERAATANLNYWAHWLGELPSEQASDDFMVTVDPRSWAGLHLAAHLTGRLDPASPHLVLNLHSLHALIALRPGLLTDWPLLRTRLAAAVERLHGYDSLGKPMHDELAGLAYAVRLANR</sequence>
<organism evidence="3 4">
    <name type="scientific">Amycolatopsis minnesotensis</name>
    <dbReference type="NCBI Taxonomy" id="337894"/>
    <lineage>
        <taxon>Bacteria</taxon>
        <taxon>Bacillati</taxon>
        <taxon>Actinomycetota</taxon>
        <taxon>Actinomycetes</taxon>
        <taxon>Pseudonocardiales</taxon>
        <taxon>Pseudonocardiaceae</taxon>
        <taxon>Amycolatopsis</taxon>
    </lineage>
</organism>
<dbReference type="Gene3D" id="1.10.260.40">
    <property type="entry name" value="lambda repressor-like DNA-binding domains"/>
    <property type="match status" value="1"/>
</dbReference>
<keyword evidence="4" id="KW-1185">Reference proteome</keyword>
<dbReference type="SMART" id="SM00530">
    <property type="entry name" value="HTH_XRE"/>
    <property type="match status" value="1"/>
</dbReference>
<feature type="region of interest" description="Disordered" evidence="1">
    <location>
        <begin position="1"/>
        <end position="25"/>
    </location>
</feature>
<dbReference type="CDD" id="cd00093">
    <property type="entry name" value="HTH_XRE"/>
    <property type="match status" value="1"/>
</dbReference>
<dbReference type="PROSITE" id="PS50943">
    <property type="entry name" value="HTH_CROC1"/>
    <property type="match status" value="1"/>
</dbReference>
<comment type="caution">
    <text evidence="3">The sequence shown here is derived from an EMBL/GenBank/DDBJ whole genome shotgun (WGS) entry which is preliminary data.</text>
</comment>
<feature type="domain" description="HTH cro/C1-type" evidence="2">
    <location>
        <begin position="37"/>
        <end position="70"/>
    </location>
</feature>
<protein>
    <recommendedName>
        <fullName evidence="2">HTH cro/C1-type domain-containing protein</fullName>
    </recommendedName>
</protein>
<dbReference type="Pfam" id="PF13560">
    <property type="entry name" value="HTH_31"/>
    <property type="match status" value="1"/>
</dbReference>
<feature type="compositionally biased region" description="Basic and acidic residues" evidence="1">
    <location>
        <begin position="1"/>
        <end position="13"/>
    </location>
</feature>
<name>A0ABN2SJR8_9PSEU</name>
<dbReference type="SUPFAM" id="SSF47413">
    <property type="entry name" value="lambda repressor-like DNA-binding domains"/>
    <property type="match status" value="1"/>
</dbReference>
<evidence type="ECO:0000313" key="4">
    <source>
        <dbReference type="Proteomes" id="UP001501116"/>
    </source>
</evidence>
<accession>A0ABN2SJR8</accession>
<reference evidence="3 4" key="1">
    <citation type="journal article" date="2019" name="Int. J. Syst. Evol. Microbiol.">
        <title>The Global Catalogue of Microorganisms (GCM) 10K type strain sequencing project: providing services to taxonomists for standard genome sequencing and annotation.</title>
        <authorList>
            <consortium name="The Broad Institute Genomics Platform"/>
            <consortium name="The Broad Institute Genome Sequencing Center for Infectious Disease"/>
            <person name="Wu L."/>
            <person name="Ma J."/>
        </authorList>
    </citation>
    <scope>NUCLEOTIDE SEQUENCE [LARGE SCALE GENOMIC DNA]</scope>
    <source>
        <strain evidence="3 4">JCM 14545</strain>
    </source>
</reference>
<gene>
    <name evidence="3" type="ORF">GCM10009754_77580</name>
</gene>
<evidence type="ECO:0000256" key="1">
    <source>
        <dbReference type="SAM" id="MobiDB-lite"/>
    </source>
</evidence>
<evidence type="ECO:0000259" key="2">
    <source>
        <dbReference type="PROSITE" id="PS50943"/>
    </source>
</evidence>
<dbReference type="EMBL" id="BAAANN010000047">
    <property type="protein sequence ID" value="GAA1987970.1"/>
    <property type="molecule type" value="Genomic_DNA"/>
</dbReference>
<proteinExistence type="predicted"/>
<dbReference type="InterPro" id="IPR001387">
    <property type="entry name" value="Cro/C1-type_HTH"/>
</dbReference>